<organism evidence="1 2">
    <name type="scientific">Bacteriovorax stolpii</name>
    <name type="common">Bdellovibrio stolpii</name>
    <dbReference type="NCBI Taxonomy" id="960"/>
    <lineage>
        <taxon>Bacteria</taxon>
        <taxon>Pseudomonadati</taxon>
        <taxon>Bdellovibrionota</taxon>
        <taxon>Bacteriovoracia</taxon>
        <taxon>Bacteriovoracales</taxon>
        <taxon>Bacteriovoracaceae</taxon>
        <taxon>Bacteriovorax</taxon>
    </lineage>
</organism>
<dbReference type="AlphaFoldDB" id="A0A2K9NTI8"/>
<gene>
    <name evidence="1" type="ORF">C0V70_12010</name>
</gene>
<evidence type="ECO:0000313" key="1">
    <source>
        <dbReference type="EMBL" id="AUN98812.1"/>
    </source>
</evidence>
<sequence length="189" mass="21179">MKSSTLIMAATLLTFQATMAGEKTERKLFTLEKSLNSENILLIHTQTDESCKFVTNENGYVDFYWLMDGLTKKPVHPMIRSKVQERVAFSGINATRDSFKVKLNDLSEIKHDLEDTNIEALAAFKNGNCDVTSVIILGASANYRKMNLKRTFCEVDKNLLGVPKGCKYLELQGTDADTGEALKVRFKGK</sequence>
<dbReference type="RefSeq" id="WP_102244103.1">
    <property type="nucleotide sequence ID" value="NZ_CP025704.1"/>
</dbReference>
<dbReference type="KEGG" id="bsto:C0V70_12010"/>
<reference evidence="1 2" key="1">
    <citation type="submission" date="2018-01" db="EMBL/GenBank/DDBJ databases">
        <title>Complete genome sequence of Bacteriovorax stolpii DSM12778.</title>
        <authorList>
            <person name="Tang B."/>
            <person name="Chang J."/>
        </authorList>
    </citation>
    <scope>NUCLEOTIDE SEQUENCE [LARGE SCALE GENOMIC DNA]</scope>
    <source>
        <strain evidence="1 2">DSM 12778</strain>
    </source>
</reference>
<name>A0A2K9NTI8_BACTC</name>
<evidence type="ECO:0000313" key="2">
    <source>
        <dbReference type="Proteomes" id="UP000235584"/>
    </source>
</evidence>
<accession>A0A2K9NTI8</accession>
<keyword evidence="2" id="KW-1185">Reference proteome</keyword>
<proteinExistence type="predicted"/>
<dbReference type="EMBL" id="CP025704">
    <property type="protein sequence ID" value="AUN98812.1"/>
    <property type="molecule type" value="Genomic_DNA"/>
</dbReference>
<dbReference type="OrthoDB" id="9785831at2"/>
<protein>
    <submittedName>
        <fullName evidence="1">Uncharacterized protein</fullName>
    </submittedName>
</protein>
<dbReference type="Proteomes" id="UP000235584">
    <property type="component" value="Chromosome"/>
</dbReference>